<dbReference type="Pfam" id="PF12840">
    <property type="entry name" value="HTH_20"/>
    <property type="match status" value="1"/>
</dbReference>
<sequence>MSQDPAAPSAPERREIDATALHGLAHPLRVQLWDALYAHGPATASRLARRLGESSGATSYHLRQLARYGFIEEDPDHPGGRERWWRTPPGGTSMSGHAFMRSEATRDAARLVLGEWHRNRLRRLERWKAEAQHHPEWDGGVEASSFLHLRPDELAELRDDLFAVLDRWRERTHGRDEPAARRVEVQLSGFPVLDASGGPERDDRGEHR</sequence>
<feature type="region of interest" description="Disordered" evidence="1">
    <location>
        <begin position="188"/>
        <end position="208"/>
    </location>
</feature>
<evidence type="ECO:0000313" key="3">
    <source>
        <dbReference type="EMBL" id="PRX92465.1"/>
    </source>
</evidence>
<dbReference type="GO" id="GO:0003700">
    <property type="term" value="F:DNA-binding transcription factor activity"/>
    <property type="evidence" value="ECO:0007669"/>
    <property type="project" value="InterPro"/>
</dbReference>
<dbReference type="OrthoDB" id="7945987at2"/>
<proteinExistence type="predicted"/>
<dbReference type="InterPro" id="IPR001845">
    <property type="entry name" value="HTH_ArsR_DNA-bd_dom"/>
</dbReference>
<dbReference type="SMART" id="SM00418">
    <property type="entry name" value="HTH_ARSR"/>
    <property type="match status" value="1"/>
</dbReference>
<organism evidence="3 4">
    <name type="scientific">Allonocardiopsis opalescens</name>
    <dbReference type="NCBI Taxonomy" id="1144618"/>
    <lineage>
        <taxon>Bacteria</taxon>
        <taxon>Bacillati</taxon>
        <taxon>Actinomycetota</taxon>
        <taxon>Actinomycetes</taxon>
        <taxon>Streptosporangiales</taxon>
        <taxon>Allonocardiopsis</taxon>
    </lineage>
</organism>
<protein>
    <submittedName>
        <fullName evidence="3">ArsR family transcriptional regulator</fullName>
    </submittedName>
</protein>
<dbReference type="Proteomes" id="UP000237846">
    <property type="component" value="Unassembled WGS sequence"/>
</dbReference>
<comment type="caution">
    <text evidence="3">The sequence shown here is derived from an EMBL/GenBank/DDBJ whole genome shotgun (WGS) entry which is preliminary data.</text>
</comment>
<dbReference type="EMBL" id="PVZC01000010">
    <property type="protein sequence ID" value="PRX92465.1"/>
    <property type="molecule type" value="Genomic_DNA"/>
</dbReference>
<feature type="compositionally biased region" description="Basic and acidic residues" evidence="1">
    <location>
        <begin position="199"/>
        <end position="208"/>
    </location>
</feature>
<dbReference type="InterPro" id="IPR036390">
    <property type="entry name" value="WH_DNA-bd_sf"/>
</dbReference>
<gene>
    <name evidence="3" type="ORF">CLV72_110226</name>
</gene>
<accession>A0A2T0PU86</accession>
<evidence type="ECO:0000313" key="4">
    <source>
        <dbReference type="Proteomes" id="UP000237846"/>
    </source>
</evidence>
<dbReference type="SUPFAM" id="SSF46785">
    <property type="entry name" value="Winged helix' DNA-binding domain"/>
    <property type="match status" value="1"/>
</dbReference>
<dbReference type="RefSeq" id="WP_146159608.1">
    <property type="nucleotide sequence ID" value="NZ_PVZC01000010.1"/>
</dbReference>
<feature type="domain" description="HTH arsR-type" evidence="2">
    <location>
        <begin position="19"/>
        <end position="133"/>
    </location>
</feature>
<name>A0A2T0PU86_9ACTN</name>
<dbReference type="InterPro" id="IPR011991">
    <property type="entry name" value="ArsR-like_HTH"/>
</dbReference>
<evidence type="ECO:0000259" key="2">
    <source>
        <dbReference type="SMART" id="SM00418"/>
    </source>
</evidence>
<evidence type="ECO:0000256" key="1">
    <source>
        <dbReference type="SAM" id="MobiDB-lite"/>
    </source>
</evidence>
<keyword evidence="4" id="KW-1185">Reference proteome</keyword>
<dbReference type="InterPro" id="IPR036388">
    <property type="entry name" value="WH-like_DNA-bd_sf"/>
</dbReference>
<dbReference type="CDD" id="cd00090">
    <property type="entry name" value="HTH_ARSR"/>
    <property type="match status" value="1"/>
</dbReference>
<dbReference type="AlphaFoldDB" id="A0A2T0PU86"/>
<dbReference type="Gene3D" id="1.10.10.10">
    <property type="entry name" value="Winged helix-like DNA-binding domain superfamily/Winged helix DNA-binding domain"/>
    <property type="match status" value="1"/>
</dbReference>
<reference evidence="3 4" key="1">
    <citation type="submission" date="2018-03" db="EMBL/GenBank/DDBJ databases">
        <title>Genomic Encyclopedia of Archaeal and Bacterial Type Strains, Phase II (KMG-II): from individual species to whole genera.</title>
        <authorList>
            <person name="Goeker M."/>
        </authorList>
    </citation>
    <scope>NUCLEOTIDE SEQUENCE [LARGE SCALE GENOMIC DNA]</scope>
    <source>
        <strain evidence="3 4">DSM 45601</strain>
    </source>
</reference>